<feature type="transmembrane region" description="Helical" evidence="1">
    <location>
        <begin position="113"/>
        <end position="136"/>
    </location>
</feature>
<dbReference type="EMBL" id="FOEG01000023">
    <property type="protein sequence ID" value="SEP20242.1"/>
    <property type="molecule type" value="Genomic_DNA"/>
</dbReference>
<sequence length="156" mass="18323">MFDFGQLPTWLRRATWGWRLVRHVRSKKSLCKSASKLPSLDLADRERESFGSHGGRADDKRVEFLYRNDSFLASFFVIVFSVFVILGVYIFIFPTYEVLHNNIFHERVVLYQSFFMLLLFLFFLFSLFLVFTRFFFLLSLCVTSSSGFSVNDATMS</sequence>
<dbReference type="Proteomes" id="UP000199657">
    <property type="component" value="Unassembled WGS sequence"/>
</dbReference>
<feature type="transmembrane region" description="Helical" evidence="1">
    <location>
        <begin position="70"/>
        <end position="93"/>
    </location>
</feature>
<evidence type="ECO:0000256" key="1">
    <source>
        <dbReference type="SAM" id="Phobius"/>
    </source>
</evidence>
<reference evidence="2 3" key="1">
    <citation type="submission" date="2016-10" db="EMBL/GenBank/DDBJ databases">
        <authorList>
            <person name="de Groot N.N."/>
        </authorList>
    </citation>
    <scope>NUCLEOTIDE SEQUENCE [LARGE SCALE GENOMIC DNA]</scope>
    <source>
        <strain evidence="2 3">CGMCC 1.6291</strain>
    </source>
</reference>
<dbReference type="AlphaFoldDB" id="A0A1H8VXR6"/>
<keyword evidence="1" id="KW-0472">Membrane</keyword>
<evidence type="ECO:0000313" key="3">
    <source>
        <dbReference type="Proteomes" id="UP000199657"/>
    </source>
</evidence>
<dbReference type="STRING" id="406100.SAMN04488052_1233"/>
<proteinExistence type="predicted"/>
<accession>A0A1H8VXR6</accession>
<evidence type="ECO:0008006" key="4">
    <source>
        <dbReference type="Google" id="ProtNLM"/>
    </source>
</evidence>
<gene>
    <name evidence="2" type="ORF">SAMN04488052_1233</name>
</gene>
<keyword evidence="1" id="KW-1133">Transmembrane helix</keyword>
<protein>
    <recommendedName>
        <fullName evidence="4">Transmembrane protein</fullName>
    </recommendedName>
</protein>
<organism evidence="2 3">
    <name type="scientific">Aquisalimonas asiatica</name>
    <dbReference type="NCBI Taxonomy" id="406100"/>
    <lineage>
        <taxon>Bacteria</taxon>
        <taxon>Pseudomonadati</taxon>
        <taxon>Pseudomonadota</taxon>
        <taxon>Gammaproteobacteria</taxon>
        <taxon>Chromatiales</taxon>
        <taxon>Ectothiorhodospiraceae</taxon>
        <taxon>Aquisalimonas</taxon>
    </lineage>
</organism>
<name>A0A1H8VXR6_9GAMM</name>
<keyword evidence="1" id="KW-0812">Transmembrane</keyword>
<keyword evidence="3" id="KW-1185">Reference proteome</keyword>
<evidence type="ECO:0000313" key="2">
    <source>
        <dbReference type="EMBL" id="SEP20242.1"/>
    </source>
</evidence>